<dbReference type="GeneID" id="80896689"/>
<dbReference type="RefSeq" id="XP_056053676.1">
    <property type="nucleotide sequence ID" value="XM_056196539.1"/>
</dbReference>
<comment type="caution">
    <text evidence="2">The sequence shown here is derived from an EMBL/GenBank/DDBJ whole genome shotgun (WGS) entry which is preliminary data.</text>
</comment>
<gene>
    <name evidence="2" type="ORF">LMH87_009530</name>
</gene>
<dbReference type="AlphaFoldDB" id="A0A9W8QBJ2"/>
<reference evidence="2" key="1">
    <citation type="journal article" date="2023" name="Access Microbiol">
        <title>De-novo genome assembly for Akanthomyces muscarius, a biocontrol agent of insect agricultural pests.</title>
        <authorList>
            <person name="Erdos Z."/>
            <person name="Studholme D.J."/>
            <person name="Raymond B."/>
            <person name="Sharma M."/>
        </authorList>
    </citation>
    <scope>NUCLEOTIDE SEQUENCE</scope>
    <source>
        <strain evidence="2">Ve6</strain>
    </source>
</reference>
<evidence type="ECO:0000256" key="1">
    <source>
        <dbReference type="SAM" id="SignalP"/>
    </source>
</evidence>
<dbReference type="EMBL" id="JAJHUN010000008">
    <property type="protein sequence ID" value="KAJ4153018.1"/>
    <property type="molecule type" value="Genomic_DNA"/>
</dbReference>
<evidence type="ECO:0000313" key="3">
    <source>
        <dbReference type="Proteomes" id="UP001144673"/>
    </source>
</evidence>
<accession>A0A9W8QBJ2</accession>
<keyword evidence="3" id="KW-1185">Reference proteome</keyword>
<sequence>MKTTVIFSLAIVSITQLASAAECGNKWMGVPDSTTLQRFWNARSATCNCIATQPGNYCGNLNNQFLAFAIWGTRPTTQICWDGFENIINQCIKQGWNSGLYQYSGSNLQITRWK</sequence>
<feature type="chain" id="PRO_5040849654" evidence="1">
    <location>
        <begin position="21"/>
        <end position="114"/>
    </location>
</feature>
<feature type="signal peptide" evidence="1">
    <location>
        <begin position="1"/>
        <end position="20"/>
    </location>
</feature>
<evidence type="ECO:0000313" key="2">
    <source>
        <dbReference type="EMBL" id="KAJ4153018.1"/>
    </source>
</evidence>
<protein>
    <submittedName>
        <fullName evidence="2">Uncharacterized protein</fullName>
    </submittedName>
</protein>
<organism evidence="2 3">
    <name type="scientific">Akanthomyces muscarius</name>
    <name type="common">Entomopathogenic fungus</name>
    <name type="synonym">Lecanicillium muscarium</name>
    <dbReference type="NCBI Taxonomy" id="2231603"/>
    <lineage>
        <taxon>Eukaryota</taxon>
        <taxon>Fungi</taxon>
        <taxon>Dikarya</taxon>
        <taxon>Ascomycota</taxon>
        <taxon>Pezizomycotina</taxon>
        <taxon>Sordariomycetes</taxon>
        <taxon>Hypocreomycetidae</taxon>
        <taxon>Hypocreales</taxon>
        <taxon>Cordycipitaceae</taxon>
        <taxon>Akanthomyces</taxon>
    </lineage>
</organism>
<proteinExistence type="predicted"/>
<keyword evidence="1" id="KW-0732">Signal</keyword>
<dbReference type="KEGG" id="amus:LMH87_009530"/>
<name>A0A9W8QBJ2_AKAMU</name>
<dbReference type="Proteomes" id="UP001144673">
    <property type="component" value="Chromosome 5"/>
</dbReference>